<name>A0A0L7QJU8_9HYME</name>
<accession>A0A0L7QJU8</accession>
<evidence type="ECO:0000313" key="1">
    <source>
        <dbReference type="EMBL" id="KOC58859.1"/>
    </source>
</evidence>
<reference evidence="1 2" key="1">
    <citation type="submission" date="2015-07" db="EMBL/GenBank/DDBJ databases">
        <title>The genome of Habropoda laboriosa.</title>
        <authorList>
            <person name="Pan H."/>
            <person name="Kapheim K."/>
        </authorList>
    </citation>
    <scope>NUCLEOTIDE SEQUENCE [LARGE SCALE GENOMIC DNA]</scope>
    <source>
        <strain evidence="1">0110345459</strain>
    </source>
</reference>
<organism evidence="1 2">
    <name type="scientific">Habropoda laboriosa</name>
    <dbReference type="NCBI Taxonomy" id="597456"/>
    <lineage>
        <taxon>Eukaryota</taxon>
        <taxon>Metazoa</taxon>
        <taxon>Ecdysozoa</taxon>
        <taxon>Arthropoda</taxon>
        <taxon>Hexapoda</taxon>
        <taxon>Insecta</taxon>
        <taxon>Pterygota</taxon>
        <taxon>Neoptera</taxon>
        <taxon>Endopterygota</taxon>
        <taxon>Hymenoptera</taxon>
        <taxon>Apocrita</taxon>
        <taxon>Aculeata</taxon>
        <taxon>Apoidea</taxon>
        <taxon>Anthophila</taxon>
        <taxon>Apidae</taxon>
        <taxon>Habropoda</taxon>
    </lineage>
</organism>
<dbReference type="Proteomes" id="UP000053825">
    <property type="component" value="Unassembled WGS sequence"/>
</dbReference>
<dbReference type="EMBL" id="KQ415041">
    <property type="protein sequence ID" value="KOC58859.1"/>
    <property type="molecule type" value="Genomic_DNA"/>
</dbReference>
<dbReference type="AlphaFoldDB" id="A0A0L7QJU8"/>
<proteinExistence type="predicted"/>
<protein>
    <submittedName>
        <fullName evidence="1">Uncharacterized protein</fullName>
    </submittedName>
</protein>
<keyword evidence="2" id="KW-1185">Reference proteome</keyword>
<gene>
    <name evidence="1" type="ORF">WH47_01383</name>
</gene>
<evidence type="ECO:0000313" key="2">
    <source>
        <dbReference type="Proteomes" id="UP000053825"/>
    </source>
</evidence>
<sequence length="59" mass="6559">MNRITRMVLKERKNHLSILSPAFEVHTGVFTLAGTCNFGMRRVNTDVSLDNNIPVGSKA</sequence>